<feature type="transmembrane region" description="Helical" evidence="8">
    <location>
        <begin position="144"/>
        <end position="161"/>
    </location>
</feature>
<dbReference type="KEGG" id="vih:AB0763_15245"/>
<keyword evidence="8" id="KW-0479">Metal-binding</keyword>
<dbReference type="HAMAP" id="MF_01207">
    <property type="entry name" value="MsrQ"/>
    <property type="match status" value="1"/>
</dbReference>
<dbReference type="GO" id="GO:0010181">
    <property type="term" value="F:FMN binding"/>
    <property type="evidence" value="ECO:0007669"/>
    <property type="project" value="UniProtKB-UniRule"/>
</dbReference>
<gene>
    <name evidence="8" type="primary">msrQ</name>
    <name evidence="10" type="ORF">AB0763_15245</name>
</gene>
<keyword evidence="5 8" id="KW-1133">Transmembrane helix</keyword>
<dbReference type="RefSeq" id="WP_306099296.1">
    <property type="nucleotide sequence ID" value="NZ_CP162602.1"/>
</dbReference>
<dbReference type="GO" id="GO:0016679">
    <property type="term" value="F:oxidoreductase activity, acting on diphenols and related substances as donors"/>
    <property type="evidence" value="ECO:0007669"/>
    <property type="project" value="TreeGrafter"/>
</dbReference>
<dbReference type="EMBL" id="CP162602">
    <property type="protein sequence ID" value="XDK26406.1"/>
    <property type="molecule type" value="Genomic_DNA"/>
</dbReference>
<dbReference type="AlphaFoldDB" id="A0AB39HJD9"/>
<feature type="transmembrane region" description="Helical" evidence="8">
    <location>
        <begin position="34"/>
        <end position="60"/>
    </location>
</feature>
<dbReference type="InterPro" id="IPR022837">
    <property type="entry name" value="MsrQ-like"/>
</dbReference>
<geneLocation type="plasmid" evidence="10">
    <name>p-HB236076</name>
</geneLocation>
<keyword evidence="3 8" id="KW-0349">Heme</keyword>
<proteinExistence type="inferred from homology"/>
<reference evidence="10" key="1">
    <citation type="submission" date="2024-07" db="EMBL/GenBank/DDBJ databases">
        <title>Genome Analysis of a Potential Novel Vibrio Species Secreting pH- and Thermo-stable Alginate Lyase and its Application in Producing Alginate Oligosaccharides.</title>
        <authorList>
            <person name="Huang H."/>
            <person name="Bao K."/>
        </authorList>
    </citation>
    <scope>NUCLEOTIDE SEQUENCE</scope>
    <source>
        <strain evidence="10">HB236076</strain>
        <plasmid evidence="10">p-HB236076</plasmid>
    </source>
</reference>
<comment type="function">
    <text evidence="8">Part of the MsrPQ system that repairs oxidized periplasmic proteins containing methionine sulfoxide residues (Met-O), using respiratory chain electrons. Thus protects these proteins from oxidative-stress damage caused by reactive species of oxygen and chlorine generated by the host defense mechanisms. MsrPQ is essential for the maintenance of envelope integrity under bleach stress, rescuing a wide series of structurally unrelated periplasmic proteins from methionine oxidation. MsrQ provides electrons for reduction to the reductase catalytic subunit MsrP, using the quinone pool of the respiratory chain.</text>
</comment>
<feature type="transmembrane region" description="Helical" evidence="8">
    <location>
        <begin position="72"/>
        <end position="90"/>
    </location>
</feature>
<keyword evidence="8" id="KW-0249">Electron transport</keyword>
<evidence type="ECO:0000313" key="10">
    <source>
        <dbReference type="EMBL" id="XDK26406.1"/>
    </source>
</evidence>
<organism evidence="10">
    <name type="scientific">Vibrio sp. HB236076</name>
    <dbReference type="NCBI Taxonomy" id="3232307"/>
    <lineage>
        <taxon>Bacteria</taxon>
        <taxon>Pseudomonadati</taxon>
        <taxon>Pseudomonadota</taxon>
        <taxon>Gammaproteobacteria</taxon>
        <taxon>Vibrionales</taxon>
        <taxon>Vibrionaceae</taxon>
        <taxon>Vibrio</taxon>
    </lineage>
</organism>
<keyword evidence="6 8" id="KW-0408">Iron</keyword>
<keyword evidence="4 8" id="KW-0812">Transmembrane</keyword>
<dbReference type="GO" id="GO:0005886">
    <property type="term" value="C:plasma membrane"/>
    <property type="evidence" value="ECO:0007669"/>
    <property type="project" value="UniProtKB-SubCell"/>
</dbReference>
<dbReference type="GO" id="GO:0046872">
    <property type="term" value="F:metal ion binding"/>
    <property type="evidence" value="ECO:0007669"/>
    <property type="project" value="UniProtKB-KW"/>
</dbReference>
<accession>A0AB39HJD9</accession>
<comment type="similarity">
    <text evidence="8">Belongs to the MsrQ family.</text>
</comment>
<name>A0AB39HJD9_9VIBR</name>
<feature type="transmembrane region" description="Helical" evidence="8">
    <location>
        <begin position="7"/>
        <end position="28"/>
    </location>
</feature>
<keyword evidence="10" id="KW-0614">Plasmid</keyword>
<comment type="cofactor">
    <cofactor evidence="8">
        <name>FMN</name>
        <dbReference type="ChEBI" id="CHEBI:58210"/>
    </cofactor>
    <text evidence="8">Binds 1 FMN per subunit.</text>
</comment>
<evidence type="ECO:0000256" key="2">
    <source>
        <dbReference type="ARBA" id="ARBA00022448"/>
    </source>
</evidence>
<comment type="cofactor">
    <cofactor evidence="8">
        <name>heme b</name>
        <dbReference type="ChEBI" id="CHEBI:60344"/>
    </cofactor>
    <text evidence="8">Binds 1 heme b (iron(II)-protoporphyrin IX) group per subunit.</text>
</comment>
<keyword evidence="8" id="KW-1003">Cell membrane</keyword>
<feature type="transmembrane region" description="Helical" evidence="8">
    <location>
        <begin position="167"/>
        <end position="182"/>
    </location>
</feature>
<evidence type="ECO:0000256" key="1">
    <source>
        <dbReference type="ARBA" id="ARBA00004141"/>
    </source>
</evidence>
<keyword evidence="2 8" id="KW-0813">Transport</keyword>
<dbReference type="PANTHER" id="PTHR36964:SF1">
    <property type="entry name" value="PROTEIN-METHIONINE-SULFOXIDE REDUCTASE HEME-BINDING SUBUNIT MSRQ"/>
    <property type="match status" value="1"/>
</dbReference>
<evidence type="ECO:0000256" key="5">
    <source>
        <dbReference type="ARBA" id="ARBA00022989"/>
    </source>
</evidence>
<protein>
    <recommendedName>
        <fullName evidence="8">Protein-methionine-sulfoxide reductase heme-binding subunit MsrQ</fullName>
    </recommendedName>
    <alternativeName>
        <fullName evidence="8">Flavocytochrome MsrQ</fullName>
    </alternativeName>
</protein>
<evidence type="ECO:0000256" key="7">
    <source>
        <dbReference type="ARBA" id="ARBA00023136"/>
    </source>
</evidence>
<sequence>MKLLKFVLNLSILGYVAYAVTIAISGQVADPVQYLLHTTGLTALKLLLLTVAIGPIAKWLNKPGLNMCRKMLGLYTFAIAGMHLLTYLTFDLQYQWAETFQAIIYRPYITLGFLSFVLLTLLALSSFDWAKKRLNKYWKRIHNGVYVIIVLCLLHFSWSQKTIWDEALYYWLTGLVLLYLKMKPQLTNAKR</sequence>
<comment type="subunit">
    <text evidence="8">Heterodimer of a catalytic subunit (MsrP) and a heme-binding subunit (MsrQ).</text>
</comment>
<keyword evidence="7 8" id="KW-0472">Membrane</keyword>
<dbReference type="PANTHER" id="PTHR36964">
    <property type="entry name" value="PROTEIN-METHIONINE-SULFOXIDE REDUCTASE HEME-BINDING SUBUNIT MSRQ"/>
    <property type="match status" value="1"/>
</dbReference>
<feature type="transmembrane region" description="Helical" evidence="8">
    <location>
        <begin position="102"/>
        <end position="124"/>
    </location>
</feature>
<evidence type="ECO:0000256" key="6">
    <source>
        <dbReference type="ARBA" id="ARBA00023004"/>
    </source>
</evidence>
<dbReference type="GO" id="GO:0020037">
    <property type="term" value="F:heme binding"/>
    <property type="evidence" value="ECO:0007669"/>
    <property type="project" value="UniProtKB-UniRule"/>
</dbReference>
<dbReference type="GO" id="GO:0009055">
    <property type="term" value="F:electron transfer activity"/>
    <property type="evidence" value="ECO:0007669"/>
    <property type="project" value="UniProtKB-UniRule"/>
</dbReference>
<feature type="domain" description="Ferric oxidoreductase" evidence="9">
    <location>
        <begin position="39"/>
        <end position="152"/>
    </location>
</feature>
<evidence type="ECO:0000256" key="8">
    <source>
        <dbReference type="HAMAP-Rule" id="MF_01207"/>
    </source>
</evidence>
<keyword evidence="8" id="KW-0285">Flavoprotein</keyword>
<dbReference type="GO" id="GO:0030091">
    <property type="term" value="P:protein repair"/>
    <property type="evidence" value="ECO:0007669"/>
    <property type="project" value="UniProtKB-UniRule"/>
</dbReference>
<dbReference type="Pfam" id="PF01794">
    <property type="entry name" value="Ferric_reduct"/>
    <property type="match status" value="1"/>
</dbReference>
<comment type="subcellular location">
    <subcellularLocation>
        <location evidence="8">Cell membrane</location>
        <topology evidence="8">Multi-pass membrane protein</topology>
    </subcellularLocation>
    <subcellularLocation>
        <location evidence="1">Membrane</location>
        <topology evidence="1">Multi-pass membrane protein</topology>
    </subcellularLocation>
</comment>
<dbReference type="InterPro" id="IPR013130">
    <property type="entry name" value="Fe3_Rdtase_TM_dom"/>
</dbReference>
<evidence type="ECO:0000256" key="4">
    <source>
        <dbReference type="ARBA" id="ARBA00022692"/>
    </source>
</evidence>
<evidence type="ECO:0000259" key="9">
    <source>
        <dbReference type="Pfam" id="PF01794"/>
    </source>
</evidence>
<evidence type="ECO:0000256" key="3">
    <source>
        <dbReference type="ARBA" id="ARBA00022617"/>
    </source>
</evidence>
<keyword evidence="8" id="KW-0288">FMN</keyword>